<comment type="caution">
    <text evidence="2">The sequence shown here is derived from an EMBL/GenBank/DDBJ whole genome shotgun (WGS) entry which is preliminary data.</text>
</comment>
<keyword evidence="3" id="KW-1185">Reference proteome</keyword>
<dbReference type="Gene3D" id="3.30.70.120">
    <property type="match status" value="1"/>
</dbReference>
<dbReference type="OrthoDB" id="37622at2"/>
<accession>A0A5M8FPF5</accession>
<organism evidence="2 3">
    <name type="scientific">Thiohalocapsa marina</name>
    <dbReference type="NCBI Taxonomy" id="424902"/>
    <lineage>
        <taxon>Bacteria</taxon>
        <taxon>Pseudomonadati</taxon>
        <taxon>Pseudomonadota</taxon>
        <taxon>Gammaproteobacteria</taxon>
        <taxon>Chromatiales</taxon>
        <taxon>Chromatiaceae</taxon>
        <taxon>Thiohalocapsa</taxon>
    </lineage>
</organism>
<dbReference type="PANTHER" id="PTHR23419">
    <property type="entry name" value="DIVALENT CATION TOLERANCE CUTA-RELATED"/>
    <property type="match status" value="1"/>
</dbReference>
<comment type="similarity">
    <text evidence="1">Belongs to the CutA family.</text>
</comment>
<dbReference type="EMBL" id="VWXX01000005">
    <property type="protein sequence ID" value="KAA6186364.1"/>
    <property type="molecule type" value="Genomic_DNA"/>
</dbReference>
<dbReference type="GO" id="GO:0005507">
    <property type="term" value="F:copper ion binding"/>
    <property type="evidence" value="ECO:0007669"/>
    <property type="project" value="TreeGrafter"/>
</dbReference>
<sequence>MSEAVRVVLCTCPDQDVAESIAESLVARRLAACVNILPGVMSVYRWQDVIEKEEEVQLLIKTTDERMAELVEQILFEHPYDVPEVIAPPAVDGHDAYLEWVRQCTRVQQ</sequence>
<dbReference type="PANTHER" id="PTHR23419:SF8">
    <property type="entry name" value="FI09726P"/>
    <property type="match status" value="1"/>
</dbReference>
<dbReference type="SUPFAM" id="SSF54913">
    <property type="entry name" value="GlnB-like"/>
    <property type="match status" value="1"/>
</dbReference>
<dbReference type="InterPro" id="IPR004323">
    <property type="entry name" value="Ion_tolerance_CutA"/>
</dbReference>
<dbReference type="Pfam" id="PF03091">
    <property type="entry name" value="CutA1"/>
    <property type="match status" value="1"/>
</dbReference>
<reference evidence="2 3" key="1">
    <citation type="submission" date="2019-09" db="EMBL/GenBank/DDBJ databases">
        <title>Whole-genome sequence of the purple sulfur bacterium Thiohalocapsa marina DSM 19078.</title>
        <authorList>
            <person name="Kyndt J.A."/>
            <person name="Meyer T.E."/>
        </authorList>
    </citation>
    <scope>NUCLEOTIDE SEQUENCE [LARGE SCALE GENOMIC DNA]</scope>
    <source>
        <strain evidence="2 3">DSM 19078</strain>
    </source>
</reference>
<dbReference type="GO" id="GO:0010038">
    <property type="term" value="P:response to metal ion"/>
    <property type="evidence" value="ECO:0007669"/>
    <property type="project" value="InterPro"/>
</dbReference>
<protein>
    <submittedName>
        <fullName evidence="2">Divalent-cation tolerance protein CutA</fullName>
    </submittedName>
</protein>
<dbReference type="InterPro" id="IPR015867">
    <property type="entry name" value="N-reg_PII/ATP_PRibTrfase_C"/>
</dbReference>
<evidence type="ECO:0000313" key="2">
    <source>
        <dbReference type="EMBL" id="KAA6186364.1"/>
    </source>
</evidence>
<dbReference type="AlphaFoldDB" id="A0A5M8FPF5"/>
<evidence type="ECO:0000256" key="1">
    <source>
        <dbReference type="ARBA" id="ARBA00010169"/>
    </source>
</evidence>
<evidence type="ECO:0000313" key="3">
    <source>
        <dbReference type="Proteomes" id="UP000322981"/>
    </source>
</evidence>
<proteinExistence type="inferred from homology"/>
<dbReference type="Proteomes" id="UP000322981">
    <property type="component" value="Unassembled WGS sequence"/>
</dbReference>
<dbReference type="RefSeq" id="WP_150091439.1">
    <property type="nucleotide sequence ID" value="NZ_JBFUOH010000011.1"/>
</dbReference>
<name>A0A5M8FPF5_9GAMM</name>
<dbReference type="InterPro" id="IPR011322">
    <property type="entry name" value="N-reg_PII-like_a/b"/>
</dbReference>
<gene>
    <name evidence="2" type="ORF">F2Q65_06095</name>
</gene>